<dbReference type="OrthoDB" id="2444812at2759"/>
<feature type="compositionally biased region" description="Basic and acidic residues" evidence="1">
    <location>
        <begin position="212"/>
        <end position="226"/>
    </location>
</feature>
<dbReference type="InterPro" id="IPR053076">
    <property type="entry name" value="WW_domain_protein"/>
</dbReference>
<feature type="region of interest" description="Disordered" evidence="1">
    <location>
        <begin position="203"/>
        <end position="336"/>
    </location>
</feature>
<dbReference type="SMART" id="SM00456">
    <property type="entry name" value="WW"/>
    <property type="match status" value="2"/>
</dbReference>
<dbReference type="Proteomes" id="UP000292052">
    <property type="component" value="Unassembled WGS sequence"/>
</dbReference>
<dbReference type="AlphaFoldDB" id="A0A482VXE8"/>
<keyword evidence="4" id="KW-1185">Reference proteome</keyword>
<protein>
    <submittedName>
        <fullName evidence="3">WW domain containing protein</fullName>
    </submittedName>
</protein>
<sequence length="665" mass="74109">MDARVNDFLNEINEIAPLNENKEESVWEKCYDEESGYYYYWNTKTNEVTWDMPSEYRALSRTKVKKSSNLYIPPRTAPLFPSTSSLLPPVSDAIKIYKIGECTDTIAGTSPKVNRVVKKEAISSPKEEKKKISSKPFRRRSDSDDEKIVLISSYGGDSESDDEKSSKENKLSVPLSNSNSDEEDDVDILTKIQKKAKELKKLGGEMPAEVKQIVDKPQTKKSDNKEISGFSLVAGYSDSEEESEVEAPKQNFLLAPPPQESKVSHSTLFPVTKPIDVKDFEESPKRQSEGDDGFDSKAFQRKRRIGVALVNTGKKSKTDEENERKGLGFSTDSNSSDTFPNSSITYPGFKSGGVMFVKADILNPPGNNDSVGEKPEKILKEIEDTYTTLKEKLGFLSEGREEVSPVQVMLIQIETLYTALKAGDLKQNYLRRWLDETCSDLVKLEKETTPEGWLLQWDRSHKRYYYQNAATGESQWEYPQADVTVCDEAMDICTTPPPNGAEPTIHMSPPLPPVIGSPSPPPPPTISDCKLSKKKKCDIPLPPEPKETAVLSVTTEKYDSNGEPLPPGVDAVDIATKAKENVKENDLNDVLNSFYSDIAAIETSNSPLVPNISEDTKTESVAENVPEPSKKKKKTKVKLAQGIAMKKKGVSKLVEKWKNVQLSYD</sequence>
<evidence type="ECO:0000256" key="1">
    <source>
        <dbReference type="SAM" id="MobiDB-lite"/>
    </source>
</evidence>
<evidence type="ECO:0000313" key="3">
    <source>
        <dbReference type="EMBL" id="RZC37611.1"/>
    </source>
</evidence>
<feature type="compositionally biased region" description="Basic and acidic residues" evidence="1">
    <location>
        <begin position="117"/>
        <end position="131"/>
    </location>
</feature>
<feature type="region of interest" description="Disordered" evidence="1">
    <location>
        <begin position="609"/>
        <end position="636"/>
    </location>
</feature>
<feature type="compositionally biased region" description="Basic and acidic residues" evidence="1">
    <location>
        <begin position="316"/>
        <end position="326"/>
    </location>
</feature>
<feature type="compositionally biased region" description="Basic and acidic residues" evidence="1">
    <location>
        <begin position="139"/>
        <end position="148"/>
    </location>
</feature>
<evidence type="ECO:0000259" key="2">
    <source>
        <dbReference type="PROSITE" id="PS50020"/>
    </source>
</evidence>
<feature type="region of interest" description="Disordered" evidence="1">
    <location>
        <begin position="117"/>
        <end position="187"/>
    </location>
</feature>
<dbReference type="PANTHER" id="PTHR46697:SF1">
    <property type="entry name" value="FORMIN-BINDING PROTEIN 4"/>
    <property type="match status" value="1"/>
</dbReference>
<feature type="domain" description="WW" evidence="2">
    <location>
        <begin position="447"/>
        <end position="481"/>
    </location>
</feature>
<dbReference type="EMBL" id="QDEB01051082">
    <property type="protein sequence ID" value="RZC37611.1"/>
    <property type="molecule type" value="Genomic_DNA"/>
</dbReference>
<dbReference type="PROSITE" id="PS50020">
    <property type="entry name" value="WW_DOMAIN_2"/>
    <property type="match status" value="2"/>
</dbReference>
<proteinExistence type="predicted"/>
<dbReference type="Gene3D" id="2.20.70.10">
    <property type="match status" value="2"/>
</dbReference>
<name>A0A482VXE8_ASBVE</name>
<feature type="domain" description="WW" evidence="2">
    <location>
        <begin position="21"/>
        <end position="55"/>
    </location>
</feature>
<comment type="caution">
    <text evidence="3">The sequence shown here is derived from an EMBL/GenBank/DDBJ whole genome shotgun (WGS) entry which is preliminary data.</text>
</comment>
<feature type="compositionally biased region" description="Basic and acidic residues" evidence="1">
    <location>
        <begin position="275"/>
        <end position="289"/>
    </location>
</feature>
<dbReference type="InterPro" id="IPR036020">
    <property type="entry name" value="WW_dom_sf"/>
</dbReference>
<reference evidence="3 4" key="1">
    <citation type="submission" date="2017-03" db="EMBL/GenBank/DDBJ databases">
        <title>Genome of the blue death feigning beetle - Asbolus verrucosus.</title>
        <authorList>
            <person name="Rider S.D."/>
        </authorList>
    </citation>
    <scope>NUCLEOTIDE SEQUENCE [LARGE SCALE GENOMIC DNA]</scope>
    <source>
        <strain evidence="3">Butters</strain>
        <tissue evidence="3">Head and leg muscle</tissue>
    </source>
</reference>
<dbReference type="PROSITE" id="PS01159">
    <property type="entry name" value="WW_DOMAIN_1"/>
    <property type="match status" value="1"/>
</dbReference>
<accession>A0A482VXE8</accession>
<gene>
    <name evidence="3" type="ORF">BDFB_003606</name>
</gene>
<dbReference type="Pfam" id="PF00397">
    <property type="entry name" value="WW"/>
    <property type="match status" value="2"/>
</dbReference>
<dbReference type="CDD" id="cd00201">
    <property type="entry name" value="WW"/>
    <property type="match status" value="2"/>
</dbReference>
<dbReference type="PANTHER" id="PTHR46697">
    <property type="entry name" value="FORMIN-BINDING PROTEIN 4"/>
    <property type="match status" value="1"/>
</dbReference>
<dbReference type="STRING" id="1661398.A0A482VXE8"/>
<dbReference type="SUPFAM" id="SSF51045">
    <property type="entry name" value="WW domain"/>
    <property type="match status" value="2"/>
</dbReference>
<organism evidence="3 4">
    <name type="scientific">Asbolus verrucosus</name>
    <name type="common">Desert ironclad beetle</name>
    <dbReference type="NCBI Taxonomy" id="1661398"/>
    <lineage>
        <taxon>Eukaryota</taxon>
        <taxon>Metazoa</taxon>
        <taxon>Ecdysozoa</taxon>
        <taxon>Arthropoda</taxon>
        <taxon>Hexapoda</taxon>
        <taxon>Insecta</taxon>
        <taxon>Pterygota</taxon>
        <taxon>Neoptera</taxon>
        <taxon>Endopterygota</taxon>
        <taxon>Coleoptera</taxon>
        <taxon>Polyphaga</taxon>
        <taxon>Cucujiformia</taxon>
        <taxon>Tenebrionidae</taxon>
        <taxon>Pimeliinae</taxon>
        <taxon>Asbolus</taxon>
    </lineage>
</organism>
<dbReference type="InterPro" id="IPR001202">
    <property type="entry name" value="WW_dom"/>
</dbReference>
<evidence type="ECO:0000313" key="4">
    <source>
        <dbReference type="Proteomes" id="UP000292052"/>
    </source>
</evidence>